<evidence type="ECO:0000256" key="1">
    <source>
        <dbReference type="SAM" id="MobiDB-lite"/>
    </source>
</evidence>
<comment type="caution">
    <text evidence="2">The sequence shown here is derived from an EMBL/GenBank/DDBJ whole genome shotgun (WGS) entry which is preliminary data.</text>
</comment>
<feature type="region of interest" description="Disordered" evidence="1">
    <location>
        <begin position="173"/>
        <end position="211"/>
    </location>
</feature>
<dbReference type="AlphaFoldDB" id="A0A8J5XHX4"/>
<sequence>MDPQAGKKKEMKKQFMHKVKETFVSLVAPRIAATFDDVTVSEIICGDPECAPVDTIVRIIFKDAPIKSFGMPKEVEDVTLEDLQEFMPTDDVLEGWSRGEDLEWPPLPDEGEPPQDVVLRFELGDRVECRVGATKWAAGVVIKQWYREPGWPTDHFAPYQIQLDNGKKIFAPKDDVQVIRAEPPPPEANGADSAEPAAEGDGGAHAPMHSS</sequence>
<organism evidence="2 3">
    <name type="scientific">Diacronema lutheri</name>
    <name type="common">Unicellular marine alga</name>
    <name type="synonym">Monochrysis lutheri</name>
    <dbReference type="NCBI Taxonomy" id="2081491"/>
    <lineage>
        <taxon>Eukaryota</taxon>
        <taxon>Haptista</taxon>
        <taxon>Haptophyta</taxon>
        <taxon>Pavlovophyceae</taxon>
        <taxon>Pavlovales</taxon>
        <taxon>Pavlovaceae</taxon>
        <taxon>Diacronema</taxon>
    </lineage>
</organism>
<gene>
    <name evidence="2" type="ORF">KFE25_004966</name>
</gene>
<dbReference type="EMBL" id="JAGTXO010000016">
    <property type="protein sequence ID" value="KAG8463455.1"/>
    <property type="molecule type" value="Genomic_DNA"/>
</dbReference>
<proteinExistence type="predicted"/>
<keyword evidence="3" id="KW-1185">Reference proteome</keyword>
<protein>
    <submittedName>
        <fullName evidence="2">Uncharacterized protein</fullName>
    </submittedName>
</protein>
<dbReference type="Proteomes" id="UP000751190">
    <property type="component" value="Unassembled WGS sequence"/>
</dbReference>
<dbReference type="OrthoDB" id="435382at2759"/>
<evidence type="ECO:0000313" key="2">
    <source>
        <dbReference type="EMBL" id="KAG8463455.1"/>
    </source>
</evidence>
<evidence type="ECO:0000313" key="3">
    <source>
        <dbReference type="Proteomes" id="UP000751190"/>
    </source>
</evidence>
<name>A0A8J5XHX4_DIALT</name>
<reference evidence="2" key="1">
    <citation type="submission" date="2021-05" db="EMBL/GenBank/DDBJ databases">
        <title>The genome of the haptophyte Pavlova lutheri (Diacronema luteri, Pavlovales) - a model for lipid biosynthesis in eukaryotic algae.</title>
        <authorList>
            <person name="Hulatt C.J."/>
            <person name="Posewitz M.C."/>
        </authorList>
    </citation>
    <scope>NUCLEOTIDE SEQUENCE</scope>
    <source>
        <strain evidence="2">NIVA-4/92</strain>
    </source>
</reference>
<dbReference type="OMA" id="NCAPIDT"/>
<accession>A0A8J5XHX4</accession>